<evidence type="ECO:0000313" key="4">
    <source>
        <dbReference type="EMBL" id="APA13160.1"/>
    </source>
</evidence>
<feature type="region of interest" description="Disordered" evidence="1">
    <location>
        <begin position="1"/>
        <end position="47"/>
    </location>
</feature>
<feature type="compositionally biased region" description="Polar residues" evidence="1">
    <location>
        <begin position="333"/>
        <end position="351"/>
    </location>
</feature>
<dbReference type="InterPro" id="IPR055528">
    <property type="entry name" value="DUF7102"/>
</dbReference>
<dbReference type="Pfam" id="PF23395">
    <property type="entry name" value="SAM_6"/>
    <property type="match status" value="1"/>
</dbReference>
<evidence type="ECO:0000259" key="3">
    <source>
        <dbReference type="Pfam" id="PF23395"/>
    </source>
</evidence>
<feature type="compositionally biased region" description="Polar residues" evidence="1">
    <location>
        <begin position="703"/>
        <end position="714"/>
    </location>
</feature>
<feature type="region of interest" description="Disordered" evidence="1">
    <location>
        <begin position="585"/>
        <end position="626"/>
    </location>
</feature>
<feature type="domain" description="DUF7102" evidence="2">
    <location>
        <begin position="732"/>
        <end position="900"/>
    </location>
</feature>
<feature type="region of interest" description="Disordered" evidence="1">
    <location>
        <begin position="685"/>
        <end position="723"/>
    </location>
</feature>
<dbReference type="RefSeq" id="XP_001584964.1">
    <property type="nucleotide sequence ID" value="XM_001584914.1"/>
</dbReference>
<organism evidence="4 5">
    <name type="scientific">Sclerotinia sclerotiorum (strain ATCC 18683 / 1980 / Ss-1)</name>
    <name type="common">White mold</name>
    <name type="synonym">Whetzelinia sclerotiorum</name>
    <dbReference type="NCBI Taxonomy" id="665079"/>
    <lineage>
        <taxon>Eukaryota</taxon>
        <taxon>Fungi</taxon>
        <taxon>Dikarya</taxon>
        <taxon>Ascomycota</taxon>
        <taxon>Pezizomycotina</taxon>
        <taxon>Leotiomycetes</taxon>
        <taxon>Helotiales</taxon>
        <taxon>Sclerotiniaceae</taxon>
        <taxon>Sclerotinia</taxon>
    </lineage>
</organism>
<reference evidence="5" key="1">
    <citation type="journal article" date="2017" name="Genome Biol. Evol.">
        <title>The complete genome sequence of the phytopathogenic fungus Sclerotinia sclerotiorum reveals insights into the genome architecture of broad host range pathogens.</title>
        <authorList>
            <person name="Derbyshire M."/>
            <person name="Denton-Giles M."/>
            <person name="Hegedus D."/>
            <person name="Seifbarghy S."/>
            <person name="Rollins J."/>
            <person name="van Kan J."/>
            <person name="Seidl M.F."/>
            <person name="Faino L."/>
            <person name="Mbengue M."/>
            <person name="Navaud O."/>
            <person name="Raffaele S."/>
            <person name="Hammond-Kosack K."/>
            <person name="Heard S."/>
            <person name="Oliver R."/>
        </authorList>
    </citation>
    <scope>NUCLEOTIDE SEQUENCE [LARGE SCALE GENOMIC DNA]</scope>
    <source>
        <strain evidence="5">ATCC 18683 / 1980 / Ss-1</strain>
    </source>
</reference>
<dbReference type="EMBL" id="CP017823">
    <property type="protein sequence ID" value="APA13160.1"/>
    <property type="molecule type" value="Genomic_DNA"/>
</dbReference>
<dbReference type="InterPro" id="IPR057559">
    <property type="entry name" value="SAM_6"/>
</dbReference>
<sequence length="1012" mass="113299">MDSMGQSQDDGLGNTLSSQEDAMDYTMDDQENTMDYTMSHDPTNQILSQLPDAQGFSEEEEEDDPPVFGFARSVGIARDHQLDDTSVDILLSMKEDVYHKFISDLNDSHLPQLNVKAESNTNERMSISANAMRLLTSVAENESRESINALVYPFLGSKKSKYMRVESPLLRSDHESDFREFARREGFEVKPQDIRLPLELVSVENNDGLEFPPEFYNFETEIFDIVANEKIEVTKNAMISLHTTLKATLTKEDEQKIWEAERAHPKKFPVSSDVTPPLSPIFVPLPDSPLPFLPLACEIPLLSDPESLTSLDLKKIEDEVFMEDLPAPMRNKPASQATLSTSDDQCTIPGSLSSPPECIKKLYPTSSPLENKRVVAGSRKVEEILTPPKPFEEPGCKSVHFNNVVETFLLSNKPQPGTPEPTIETKFLEEAFGKSGEQVKRRVEQERLVDTRNRVEVPEMDFSVAGPPWKESSSRIVTANDSTLQELIEGVSVDPFMSWPGLKESHSKVPWVPFEHSLGNIAEEIMGNEKTPESSIYGPEDDEMVKSSGLVWKREGFRILREESDEDDEDELELGFFPKEVAITSSTTGKRKSETEDIDQRPKQARQSESHSRGDATTSFRSFITPEMRNQMNVEPTTKKTRSTVEDQISLSGSIFSMKNALNNFLEIRGAQIPKPIENSQFFAPNVASSAPPAPPNQATSNKETSVQQSSIPETHSPLPTPTIIAPSTPISIILSSAMFKNRPLIRSLQTLLPTLQICERDFSAHNTTVWNTNSVARSPVTSTLTHEADIIISPTTGLVLTTLQHIRQKPLPGHKTMVPIRDRLIKVSPRYENLFILAASPSSELGDSECIAWANFVGFTLTLPASTIVQYIPIDPTNPNNENMAKYISHLIIQHALQSPSPTSNPTSSSPSPLKIDLLDQESYWELWLRRAGMNAYAAQATIIQLKEPEPRCKMGEEGYENEMRIISEEGPYGLSLFVRMSKEERIRRLAWLIGRGVLLRVGEVVDQVWE</sequence>
<dbReference type="Proteomes" id="UP000177798">
    <property type="component" value="Chromosome 10"/>
</dbReference>
<name>A0A1D9QDX7_SCLS1</name>
<dbReference type="AlphaFoldDB" id="A0A1D9QDX7"/>
<evidence type="ECO:0000259" key="2">
    <source>
        <dbReference type="Pfam" id="PF23394"/>
    </source>
</evidence>
<dbReference type="OrthoDB" id="10257314at2759"/>
<gene>
    <name evidence="4" type="ORF">sscle_10g079300</name>
</gene>
<feature type="compositionally biased region" description="Polar residues" evidence="1">
    <location>
        <begin position="615"/>
        <end position="626"/>
    </location>
</feature>
<evidence type="ECO:0000313" key="5">
    <source>
        <dbReference type="Proteomes" id="UP000177798"/>
    </source>
</evidence>
<dbReference type="Pfam" id="PF23394">
    <property type="entry name" value="DUF7102"/>
    <property type="match status" value="1"/>
</dbReference>
<proteinExistence type="predicted"/>
<feature type="compositionally biased region" description="Basic and acidic residues" evidence="1">
    <location>
        <begin position="591"/>
        <end position="614"/>
    </location>
</feature>
<dbReference type="KEGG" id="ssl:SS1G_14061"/>
<dbReference type="VEuPathDB" id="FungiDB:sscle_10g079300"/>
<accession>A0A1D9QDX7</accession>
<feature type="region of interest" description="Disordered" evidence="1">
    <location>
        <begin position="328"/>
        <end position="351"/>
    </location>
</feature>
<evidence type="ECO:0000256" key="1">
    <source>
        <dbReference type="SAM" id="MobiDB-lite"/>
    </source>
</evidence>
<feature type="domain" description="SAM-like" evidence="3">
    <location>
        <begin position="921"/>
        <end position="1006"/>
    </location>
</feature>
<feature type="compositionally biased region" description="Low complexity" evidence="1">
    <location>
        <begin position="685"/>
        <end position="702"/>
    </location>
</feature>
<dbReference type="OMA" id="RAGMNAY"/>
<feature type="compositionally biased region" description="Polar residues" evidence="1">
    <location>
        <begin position="1"/>
        <end position="20"/>
    </location>
</feature>
<feature type="compositionally biased region" description="Acidic residues" evidence="1">
    <location>
        <begin position="21"/>
        <end position="32"/>
    </location>
</feature>
<protein>
    <submittedName>
        <fullName evidence="4">Uncharacterized protein</fullName>
    </submittedName>
</protein>
<feature type="compositionally biased region" description="Polar residues" evidence="1">
    <location>
        <begin position="33"/>
        <end position="47"/>
    </location>
</feature>